<protein>
    <submittedName>
        <fullName evidence="2">ATPase/protein kinase</fullName>
    </submittedName>
</protein>
<dbReference type="CDD" id="cd03114">
    <property type="entry name" value="MMAA-like"/>
    <property type="match status" value="1"/>
</dbReference>
<dbReference type="InterPro" id="IPR005129">
    <property type="entry name" value="GTPase_ArgK"/>
</dbReference>
<dbReference type="GO" id="GO:0016301">
    <property type="term" value="F:kinase activity"/>
    <property type="evidence" value="ECO:0007669"/>
    <property type="project" value="UniProtKB-KW"/>
</dbReference>
<accession>A0A5S9IUU4</accession>
<dbReference type="OrthoDB" id="9778292at2"/>
<dbReference type="Gene3D" id="3.40.50.300">
    <property type="entry name" value="P-loop containing nucleotide triphosphate hydrolases"/>
    <property type="match status" value="1"/>
</dbReference>
<dbReference type="KEGG" id="uam:UABAM_06157"/>
<dbReference type="Gene3D" id="1.10.287.130">
    <property type="match status" value="1"/>
</dbReference>
<dbReference type="Gene3D" id="1.20.5.170">
    <property type="match status" value="1"/>
</dbReference>
<dbReference type="NCBIfam" id="NF006958">
    <property type="entry name" value="PRK09435.1"/>
    <property type="match status" value="1"/>
</dbReference>
<dbReference type="PANTHER" id="PTHR23408:SF3">
    <property type="entry name" value="METHYLMALONIC ACIDURIA TYPE A PROTEIN, MITOCHONDRIAL"/>
    <property type="match status" value="1"/>
</dbReference>
<dbReference type="GO" id="GO:0003924">
    <property type="term" value="F:GTPase activity"/>
    <property type="evidence" value="ECO:0007669"/>
    <property type="project" value="InterPro"/>
</dbReference>
<keyword evidence="2" id="KW-0808">Transferase</keyword>
<comment type="similarity">
    <text evidence="1">Belongs to the SIMIBI class G3E GTPase family. ArgK/MeaB subfamily.</text>
</comment>
<dbReference type="SUPFAM" id="SSF52540">
    <property type="entry name" value="P-loop containing nucleoside triphosphate hydrolases"/>
    <property type="match status" value="1"/>
</dbReference>
<keyword evidence="2" id="KW-0418">Kinase</keyword>
<dbReference type="Proteomes" id="UP000326354">
    <property type="component" value="Chromosome"/>
</dbReference>
<dbReference type="GO" id="GO:0005525">
    <property type="term" value="F:GTP binding"/>
    <property type="evidence" value="ECO:0007669"/>
    <property type="project" value="InterPro"/>
</dbReference>
<dbReference type="InterPro" id="IPR027417">
    <property type="entry name" value="P-loop_NTPase"/>
</dbReference>
<dbReference type="Pfam" id="PF03308">
    <property type="entry name" value="MeaB"/>
    <property type="match status" value="1"/>
</dbReference>
<dbReference type="EMBL" id="AP019860">
    <property type="protein sequence ID" value="BBM87742.1"/>
    <property type="molecule type" value="Genomic_DNA"/>
</dbReference>
<evidence type="ECO:0000313" key="2">
    <source>
        <dbReference type="EMBL" id="BBM87742.1"/>
    </source>
</evidence>
<name>A0A5S9IUU4_UABAM</name>
<dbReference type="AlphaFoldDB" id="A0A5S9IUU4"/>
<dbReference type="NCBIfam" id="TIGR00750">
    <property type="entry name" value="lao"/>
    <property type="match status" value="1"/>
</dbReference>
<dbReference type="GO" id="GO:0005737">
    <property type="term" value="C:cytoplasm"/>
    <property type="evidence" value="ECO:0007669"/>
    <property type="project" value="TreeGrafter"/>
</dbReference>
<gene>
    <name evidence="2" type="ORF">UABAM_06157</name>
</gene>
<evidence type="ECO:0000313" key="3">
    <source>
        <dbReference type="Proteomes" id="UP000326354"/>
    </source>
</evidence>
<dbReference type="RefSeq" id="WP_151971744.1">
    <property type="nucleotide sequence ID" value="NZ_AP019860.1"/>
</dbReference>
<sequence>MDRKKLSGWQKSVRARRRKRSAHEYIAKIAAGDRYVLSQAITLVESDSPRHKNLADEIVSGCLKIPQHNTMRIGITGTPGVGKSTFIDNFGLHLVDKGYKIAVLAVDPTSQHTKGSILGDKTRMEKLSRSDNAYIRPSPAGDSLGGVTRKTRESIILCEACKFDIIIVETVGVGQSETAVHGMVDFFLLLLLANSGDELQGIKRGIMEMADAIAINKADGENKAASEFAATRFQSSLDLFPQQYKWRPQVTTCSALTNSGIDNIWHIIEEHKELMRRHNFFHHKRHLQEKKWLHNLIVQKLKDDFYQHDKIKDILPDMERKVCDGNLLVTTAAKKLVDLHKTN</sequence>
<reference evidence="2 3" key="1">
    <citation type="submission" date="2019-08" db="EMBL/GenBank/DDBJ databases">
        <title>Complete genome sequence of Candidatus Uab amorphum.</title>
        <authorList>
            <person name="Shiratori T."/>
            <person name="Suzuki S."/>
            <person name="Kakizawa Y."/>
            <person name="Ishida K."/>
        </authorList>
    </citation>
    <scope>NUCLEOTIDE SEQUENCE [LARGE SCALE GENOMIC DNA]</scope>
    <source>
        <strain evidence="2 3">SRT547</strain>
    </source>
</reference>
<evidence type="ECO:0000256" key="1">
    <source>
        <dbReference type="ARBA" id="ARBA00009625"/>
    </source>
</evidence>
<keyword evidence="3" id="KW-1185">Reference proteome</keyword>
<organism evidence="2 3">
    <name type="scientific">Uabimicrobium amorphum</name>
    <dbReference type="NCBI Taxonomy" id="2596890"/>
    <lineage>
        <taxon>Bacteria</taxon>
        <taxon>Pseudomonadati</taxon>
        <taxon>Planctomycetota</taxon>
        <taxon>Candidatus Uabimicrobiia</taxon>
        <taxon>Candidatus Uabimicrobiales</taxon>
        <taxon>Candidatus Uabimicrobiaceae</taxon>
        <taxon>Candidatus Uabimicrobium</taxon>
    </lineage>
</organism>
<dbReference type="PANTHER" id="PTHR23408">
    <property type="entry name" value="METHYLMALONYL-COA MUTASE"/>
    <property type="match status" value="1"/>
</dbReference>
<proteinExistence type="inferred from homology"/>